<dbReference type="Proteomes" id="UP000050741">
    <property type="component" value="Unassembled WGS sequence"/>
</dbReference>
<reference evidence="2" key="2">
    <citation type="submission" date="2016-06" db="UniProtKB">
        <authorList>
            <consortium name="WormBaseParasite"/>
        </authorList>
    </citation>
    <scope>IDENTIFICATION</scope>
</reference>
<sequence>MGFDPHKCGSFVPERRCTCGDSELFSTETRRIECDFMNRTGKRWSNAGRVTAGVGSAALAFIPFVGPILAIGALAAQAPTWDEDLTHTALEVLYKCRLCGHEVHVTYEIMGEGEVSNDFGLYTNTYNRSLESRENRSFVDIDRVYRGMPKSYNFAYNNCKQWTDGITNRISIAQHLLKEVGA</sequence>
<reference evidence="1" key="1">
    <citation type="submission" date="2014-05" db="EMBL/GenBank/DDBJ databases">
        <title>The genome and life-stage specific transcriptomes of Globodera pallida elucidate key aspects of plant parasitism by a cyst nematode.</title>
        <authorList>
            <person name="Cotton J.A."/>
            <person name="Lilley C.J."/>
            <person name="Jones L.M."/>
            <person name="Kikuchi T."/>
            <person name="Reid A.J."/>
            <person name="Thorpe P."/>
            <person name="Tsai I.J."/>
            <person name="Beasley H."/>
            <person name="Blok V."/>
            <person name="Cock P.J.A."/>
            <person name="Van den Akker S.E."/>
            <person name="Holroyd N."/>
            <person name="Hunt M."/>
            <person name="Mantelin S."/>
            <person name="Naghra H."/>
            <person name="Pain A."/>
            <person name="Palomares-Rius J.E."/>
            <person name="Zarowiecki M."/>
            <person name="Berriman M."/>
            <person name="Jones J.T."/>
            <person name="Urwin P.E."/>
        </authorList>
    </citation>
    <scope>NUCLEOTIDE SEQUENCE [LARGE SCALE GENOMIC DNA]</scope>
    <source>
        <strain evidence="1">Lindley</strain>
    </source>
</reference>
<organism evidence="1 2">
    <name type="scientific">Globodera pallida</name>
    <name type="common">Potato cyst nematode worm</name>
    <name type="synonym">Heterodera pallida</name>
    <dbReference type="NCBI Taxonomy" id="36090"/>
    <lineage>
        <taxon>Eukaryota</taxon>
        <taxon>Metazoa</taxon>
        <taxon>Ecdysozoa</taxon>
        <taxon>Nematoda</taxon>
        <taxon>Chromadorea</taxon>
        <taxon>Rhabditida</taxon>
        <taxon>Tylenchina</taxon>
        <taxon>Tylenchomorpha</taxon>
        <taxon>Tylenchoidea</taxon>
        <taxon>Heteroderidae</taxon>
        <taxon>Heteroderinae</taxon>
        <taxon>Globodera</taxon>
    </lineage>
</organism>
<name>A0A183CBF2_GLOPA</name>
<accession>A0A183CBF2</accession>
<evidence type="ECO:0000313" key="1">
    <source>
        <dbReference type="Proteomes" id="UP000050741"/>
    </source>
</evidence>
<keyword evidence="1" id="KW-1185">Reference proteome</keyword>
<dbReference type="AlphaFoldDB" id="A0A183CBF2"/>
<protein>
    <submittedName>
        <fullName evidence="2">Twin-arginine translocation signal domain-containing protein</fullName>
    </submittedName>
</protein>
<proteinExistence type="predicted"/>
<evidence type="ECO:0000313" key="2">
    <source>
        <dbReference type="WBParaSite" id="GPLIN_001020300"/>
    </source>
</evidence>
<dbReference type="WBParaSite" id="GPLIN_001020300">
    <property type="protein sequence ID" value="GPLIN_001020300"/>
    <property type="gene ID" value="GPLIN_001020300"/>
</dbReference>